<dbReference type="CDD" id="cd17906">
    <property type="entry name" value="CheX"/>
    <property type="match status" value="1"/>
</dbReference>
<dbReference type="PANTHER" id="PTHR39452">
    <property type="entry name" value="CHEY-P PHOSPHATASE CHEX"/>
    <property type="match status" value="1"/>
</dbReference>
<feature type="domain" description="Chemotaxis phosphatase CheX-like" evidence="2">
    <location>
        <begin position="46"/>
        <end position="121"/>
    </location>
</feature>
<keyword evidence="4" id="KW-1185">Reference proteome</keyword>
<sequence>MKASYINPFISSSVNIIETFVQAKPTVGDLKLINVELLDNHIWLEIGIMGEFKGNVLFGIPEEVALKIVSAMMGGYAVTQLDEMCQSAISELGNMISGNATTLLYNDGIQVDITPPSILKDYASSEQLKAVTVPLHIPDIGEFRINMILPG</sequence>
<reference evidence="3" key="1">
    <citation type="submission" date="2020-09" db="EMBL/GenBank/DDBJ databases">
        <title>A novel bacterium of genus Paenibacillus, isolated from South China Sea.</title>
        <authorList>
            <person name="Huang H."/>
            <person name="Mo K."/>
            <person name="Hu Y."/>
        </authorList>
    </citation>
    <scope>NUCLEOTIDE SEQUENCE</scope>
    <source>
        <strain evidence="3">IB182493</strain>
    </source>
</reference>
<proteinExistence type="predicted"/>
<dbReference type="GO" id="GO:0006935">
    <property type="term" value="P:chemotaxis"/>
    <property type="evidence" value="ECO:0007669"/>
    <property type="project" value="UniProtKB-KW"/>
</dbReference>
<evidence type="ECO:0000313" key="3">
    <source>
        <dbReference type="EMBL" id="MBD2868886.1"/>
    </source>
</evidence>
<dbReference type="Proteomes" id="UP000632125">
    <property type="component" value="Unassembled WGS sequence"/>
</dbReference>
<name>A0A927CN48_9BACL</name>
<evidence type="ECO:0000259" key="2">
    <source>
        <dbReference type="Pfam" id="PF13690"/>
    </source>
</evidence>
<dbReference type="EMBL" id="JACXIY010000012">
    <property type="protein sequence ID" value="MBD2868886.1"/>
    <property type="molecule type" value="Genomic_DNA"/>
</dbReference>
<dbReference type="InterPro" id="IPR038756">
    <property type="entry name" value="CheX-like"/>
</dbReference>
<dbReference type="RefSeq" id="WP_190860533.1">
    <property type="nucleotide sequence ID" value="NZ_JACXIY010000012.1"/>
</dbReference>
<organism evidence="3 4">
    <name type="scientific">Paenibacillus arenilitoris</name>
    <dbReference type="NCBI Taxonomy" id="2772299"/>
    <lineage>
        <taxon>Bacteria</taxon>
        <taxon>Bacillati</taxon>
        <taxon>Bacillota</taxon>
        <taxon>Bacilli</taxon>
        <taxon>Bacillales</taxon>
        <taxon>Paenibacillaceae</taxon>
        <taxon>Paenibacillus</taxon>
    </lineage>
</organism>
<evidence type="ECO:0000313" key="4">
    <source>
        <dbReference type="Proteomes" id="UP000632125"/>
    </source>
</evidence>
<dbReference type="PANTHER" id="PTHR39452:SF1">
    <property type="entry name" value="CHEY-P PHOSPHATASE CHEX"/>
    <property type="match status" value="1"/>
</dbReference>
<dbReference type="SUPFAM" id="SSF103039">
    <property type="entry name" value="CheC-like"/>
    <property type="match status" value="1"/>
</dbReference>
<gene>
    <name evidence="3" type="ORF">IDH41_09870</name>
</gene>
<comment type="caution">
    <text evidence="3">The sequence shown here is derived from an EMBL/GenBank/DDBJ whole genome shotgun (WGS) entry which is preliminary data.</text>
</comment>
<evidence type="ECO:0000256" key="1">
    <source>
        <dbReference type="ARBA" id="ARBA00022500"/>
    </source>
</evidence>
<keyword evidence="1" id="KW-0145">Chemotaxis</keyword>
<protein>
    <submittedName>
        <fullName evidence="3">Chemotaxis protein CheX</fullName>
    </submittedName>
</protein>
<dbReference type="InterPro" id="IPR028976">
    <property type="entry name" value="CheC-like_sf"/>
</dbReference>
<dbReference type="AlphaFoldDB" id="A0A927CN48"/>
<accession>A0A927CN48</accession>
<dbReference type="InterPro" id="IPR028051">
    <property type="entry name" value="CheX-like_dom"/>
</dbReference>
<dbReference type="Pfam" id="PF13690">
    <property type="entry name" value="CheX"/>
    <property type="match status" value="1"/>
</dbReference>
<dbReference type="Gene3D" id="3.40.1550.10">
    <property type="entry name" value="CheC-like"/>
    <property type="match status" value="1"/>
</dbReference>